<gene>
    <name evidence="3" type="ORF">M404DRAFT_1004891</name>
    <name evidence="2" type="ORF">M404DRAFT_1009045</name>
</gene>
<accession>A0A0C3MWJ7</accession>
<dbReference type="Proteomes" id="UP000054217">
    <property type="component" value="Unassembled WGS sequence"/>
</dbReference>
<evidence type="ECO:0000256" key="1">
    <source>
        <dbReference type="SAM" id="MobiDB-lite"/>
    </source>
</evidence>
<organism evidence="2 4">
    <name type="scientific">Pisolithus tinctorius Marx 270</name>
    <dbReference type="NCBI Taxonomy" id="870435"/>
    <lineage>
        <taxon>Eukaryota</taxon>
        <taxon>Fungi</taxon>
        <taxon>Dikarya</taxon>
        <taxon>Basidiomycota</taxon>
        <taxon>Agaricomycotina</taxon>
        <taxon>Agaricomycetes</taxon>
        <taxon>Agaricomycetidae</taxon>
        <taxon>Boletales</taxon>
        <taxon>Sclerodermatineae</taxon>
        <taxon>Pisolithaceae</taxon>
        <taxon>Pisolithus</taxon>
    </lineage>
</organism>
<dbReference type="HOGENOM" id="CLU_3088217_0_0_1"/>
<feature type="region of interest" description="Disordered" evidence="1">
    <location>
        <begin position="1"/>
        <end position="52"/>
    </location>
</feature>
<keyword evidence="4" id="KW-1185">Reference proteome</keyword>
<evidence type="ECO:0000313" key="2">
    <source>
        <dbReference type="EMBL" id="KIN93309.1"/>
    </source>
</evidence>
<dbReference type="EMBL" id="KN832007">
    <property type="protein sequence ID" value="KIN99213.1"/>
    <property type="molecule type" value="Genomic_DNA"/>
</dbReference>
<dbReference type="EMBL" id="KN832184">
    <property type="protein sequence ID" value="KIN93309.1"/>
    <property type="molecule type" value="Genomic_DNA"/>
</dbReference>
<evidence type="ECO:0000313" key="3">
    <source>
        <dbReference type="EMBL" id="KIN99213.1"/>
    </source>
</evidence>
<reference evidence="2" key="3">
    <citation type="submission" date="2015-02" db="EMBL/GenBank/DDBJ databases">
        <title>Evolutionary Origins and Diversification of the Mycorrhizal Mutualists.</title>
        <authorList>
            <consortium name="DOE Joint Genome Institute"/>
            <consortium name="Mycorrhizal Genomics Consortium"/>
            <person name="Kohler A."/>
            <person name="Kuo A."/>
            <person name="Nagy L.G."/>
            <person name="Floudas D."/>
            <person name="Copeland A."/>
            <person name="Barry K.W."/>
            <person name="Cichocki N."/>
            <person name="Veneault-Fourrey C."/>
            <person name="LaButti K."/>
            <person name="Lindquist E.A."/>
            <person name="Lipzen A."/>
            <person name="Lundell T."/>
            <person name="Morin E."/>
            <person name="Murat C."/>
            <person name="Riley R."/>
            <person name="Ohm R."/>
            <person name="Sun H."/>
            <person name="Tunlid A."/>
            <person name="Henrissat B."/>
            <person name="Grigoriev I.V."/>
            <person name="Hibbett D.S."/>
            <person name="Martin F."/>
        </authorList>
    </citation>
    <scope>NUCLEOTIDE SEQUENCE</scope>
    <source>
        <strain evidence="2 4">Marx 270</strain>
    </source>
</reference>
<dbReference type="AlphaFoldDB" id="A0A0C3MWJ7"/>
<name>A0A0C3MWJ7_PISTI</name>
<reference evidence="2 4" key="1">
    <citation type="submission" date="2014-04" db="EMBL/GenBank/DDBJ databases">
        <authorList>
            <consortium name="DOE Joint Genome Institute"/>
            <person name="Kuo A."/>
            <person name="Kohler A."/>
            <person name="Costa M.D."/>
            <person name="Nagy L.G."/>
            <person name="Floudas D."/>
            <person name="Copeland A."/>
            <person name="Barry K.W."/>
            <person name="Cichocki N."/>
            <person name="Veneault-Fourrey C."/>
            <person name="LaButti K."/>
            <person name="Lindquist E.A."/>
            <person name="Lipzen A."/>
            <person name="Lundell T."/>
            <person name="Morin E."/>
            <person name="Murat C."/>
            <person name="Sun H."/>
            <person name="Tunlid A."/>
            <person name="Henrissat B."/>
            <person name="Grigoriev I.V."/>
            <person name="Hibbett D.S."/>
            <person name="Martin F."/>
            <person name="Nordberg H.P."/>
            <person name="Cantor M.N."/>
            <person name="Hua S.X."/>
        </authorList>
    </citation>
    <scope>NUCLEOTIDE SEQUENCE [LARGE SCALE GENOMIC DNA]</scope>
    <source>
        <strain evidence="2 4">Marx 270</strain>
    </source>
</reference>
<protein>
    <submittedName>
        <fullName evidence="2">Uncharacterized protein</fullName>
    </submittedName>
</protein>
<proteinExistence type="predicted"/>
<reference evidence="4" key="2">
    <citation type="submission" date="2015-01" db="EMBL/GenBank/DDBJ databases">
        <title>Evolutionary Origins and Diversification of the Mycorrhizal Mutualists.</title>
        <authorList>
            <consortium name="DOE Joint Genome Institute"/>
            <consortium name="Mycorrhizal Genomics Consortium"/>
            <person name="Kohler A."/>
            <person name="Kuo A."/>
            <person name="Nagy L.G."/>
            <person name="Floudas D."/>
            <person name="Copeland A."/>
            <person name="Barry K.W."/>
            <person name="Cichocki N."/>
            <person name="Veneault-Fourrey C."/>
            <person name="LaButti K."/>
            <person name="Lindquist E.A."/>
            <person name="Lipzen A."/>
            <person name="Lundell T."/>
            <person name="Morin E."/>
            <person name="Murat C."/>
            <person name="Riley R."/>
            <person name="Ohm R."/>
            <person name="Sun H."/>
            <person name="Tunlid A."/>
            <person name="Henrissat B."/>
            <person name="Grigoriev I.V."/>
            <person name="Hibbett D.S."/>
            <person name="Martin F."/>
        </authorList>
    </citation>
    <scope>NUCLEOTIDE SEQUENCE [LARGE SCALE GENOMIC DNA]</scope>
    <source>
        <strain evidence="3 4">Marx 270</strain>
    </source>
</reference>
<evidence type="ECO:0000313" key="4">
    <source>
        <dbReference type="Proteomes" id="UP000054217"/>
    </source>
</evidence>
<sequence length="52" mass="5462">MAARQPAANPVTTQHNGVISLKEGRPPKNNGVGCRYKHTKGRGRGAMGGGNY</sequence>